<sequence length="269" mass="30353">MQGIGETEFIRDIISSCKVTPSERKALHKLILVRDAVVYVVCGYVLVVTLHIMSHKYGLVASNNKVADWFILFIVVLSIYKIHTRRVGKLIDKADASVAHYLAESLGSLKRVDYYSRELSSGLAVDVENKAIAIVEGDDDKPETTRAVVYPLSKIIKVKFYEEGYSSREHSTSFNTGGVSGAAQNLAAATFDNYFNGRREDEAKAKAAKYTGLYFEIDDIHKQTAFVMMRAKFARKWLVIFNKLRDGSLEIQPKPMEFPRPEDMKDVVR</sequence>
<dbReference type="EMBL" id="JAYGOJ010000223">
    <property type="protein sequence ID" value="MEA9438536.1"/>
    <property type="molecule type" value="Genomic_DNA"/>
</dbReference>
<reference evidence="2 3" key="1">
    <citation type="submission" date="2023-12" db="EMBL/GenBank/DDBJ databases">
        <title>Characterization of antibiotic resistance in Aeromonas spp. in hospital effluent.</title>
        <authorList>
            <person name="Negoseki B.R.S."/>
            <person name="Krul D."/>
            <person name="Siqueira A.C."/>
            <person name="Almeida M."/>
            <person name="Mesa D."/>
            <person name="Conte D."/>
            <person name="Dalla-Costa L.M."/>
        </authorList>
    </citation>
    <scope>NUCLEOTIDE SEQUENCE [LARGE SCALE GENOMIC DNA]</scope>
    <source>
        <strain evidence="2 3">36v</strain>
    </source>
</reference>
<name>A0ABU5WCH3_AERCA</name>
<protein>
    <submittedName>
        <fullName evidence="2">Uncharacterized protein</fullName>
    </submittedName>
</protein>
<dbReference type="Proteomes" id="UP001304847">
    <property type="component" value="Unassembled WGS sequence"/>
</dbReference>
<evidence type="ECO:0000256" key="1">
    <source>
        <dbReference type="SAM" id="Phobius"/>
    </source>
</evidence>
<dbReference type="RefSeq" id="WP_323581065.1">
    <property type="nucleotide sequence ID" value="NZ_JAYGOJ010000223.1"/>
</dbReference>
<evidence type="ECO:0000313" key="3">
    <source>
        <dbReference type="Proteomes" id="UP001304847"/>
    </source>
</evidence>
<feature type="transmembrane region" description="Helical" evidence="1">
    <location>
        <begin position="31"/>
        <end position="54"/>
    </location>
</feature>
<gene>
    <name evidence="2" type="ORF">VCX44_22735</name>
</gene>
<keyword evidence="1" id="KW-1133">Transmembrane helix</keyword>
<evidence type="ECO:0000313" key="2">
    <source>
        <dbReference type="EMBL" id="MEA9438536.1"/>
    </source>
</evidence>
<accession>A0ABU5WCH3</accession>
<feature type="transmembrane region" description="Helical" evidence="1">
    <location>
        <begin position="66"/>
        <end position="83"/>
    </location>
</feature>
<organism evidence="2 3">
    <name type="scientific">Aeromonas caviae</name>
    <name type="common">Aeromonas punctata</name>
    <dbReference type="NCBI Taxonomy" id="648"/>
    <lineage>
        <taxon>Bacteria</taxon>
        <taxon>Pseudomonadati</taxon>
        <taxon>Pseudomonadota</taxon>
        <taxon>Gammaproteobacteria</taxon>
        <taxon>Aeromonadales</taxon>
        <taxon>Aeromonadaceae</taxon>
        <taxon>Aeromonas</taxon>
    </lineage>
</organism>
<comment type="caution">
    <text evidence="2">The sequence shown here is derived from an EMBL/GenBank/DDBJ whole genome shotgun (WGS) entry which is preliminary data.</text>
</comment>
<keyword evidence="1" id="KW-0812">Transmembrane</keyword>
<keyword evidence="1" id="KW-0472">Membrane</keyword>
<proteinExistence type="predicted"/>
<keyword evidence="3" id="KW-1185">Reference proteome</keyword>